<dbReference type="AlphaFoldDB" id="S2KRS7"/>
<evidence type="ECO:0000313" key="1">
    <source>
        <dbReference type="EMBL" id="EPC03208.1"/>
    </source>
</evidence>
<name>S2KRS7_LITA3</name>
<accession>S2KRS7</accession>
<keyword evidence="2" id="KW-1185">Reference proteome</keyword>
<dbReference type="EMBL" id="ASTJ01000022">
    <property type="protein sequence ID" value="EPC03208.1"/>
    <property type="molecule type" value="Genomic_DNA"/>
</dbReference>
<sequence length="44" mass="5196">MHHCHKLKAVLVDLLSFQERSFRSPPLDLAFLMWLGVKKSFIQQ</sequence>
<comment type="caution">
    <text evidence="1">The sequence shown here is derived from an EMBL/GenBank/DDBJ whole genome shotgun (WGS) entry which is preliminary data.</text>
</comment>
<protein>
    <submittedName>
        <fullName evidence="1">Uncharacterized protein</fullName>
    </submittedName>
</protein>
<dbReference type="Proteomes" id="UP000014463">
    <property type="component" value="Unassembled WGS sequence"/>
</dbReference>
<organism evidence="1 2">
    <name type="scientific">Litchfieldella anticariensis (strain DSM 16096 / CECT 5854 / CIP 108499 / LMG 22089 / FP35)</name>
    <name type="common">Halomonas anticariensis</name>
    <dbReference type="NCBI Taxonomy" id="1121939"/>
    <lineage>
        <taxon>Bacteria</taxon>
        <taxon>Pseudomonadati</taxon>
        <taxon>Pseudomonadota</taxon>
        <taxon>Gammaproteobacteria</taxon>
        <taxon>Oceanospirillales</taxon>
        <taxon>Halomonadaceae</taxon>
        <taxon>Litchfieldella</taxon>
    </lineage>
</organism>
<gene>
    <name evidence="1" type="ORF">L861_23145</name>
</gene>
<evidence type="ECO:0000313" key="2">
    <source>
        <dbReference type="Proteomes" id="UP000014463"/>
    </source>
</evidence>
<proteinExistence type="predicted"/>
<reference evidence="1 2" key="1">
    <citation type="journal article" date="2013" name="Genome Announc.">
        <title>Draft genome sequence of the moderately halophilic gammaproteobacterium Halomonas anticariensis FP35.</title>
        <authorList>
            <person name="Tahrioui A."/>
            <person name="Quesada E."/>
            <person name="Llamas I."/>
        </authorList>
    </citation>
    <scope>NUCLEOTIDE SEQUENCE [LARGE SCALE GENOMIC DNA]</scope>
    <source>
        <strain evidence="2">DSM 16096 / CECT 5854 / LMG 22089 / FP35</strain>
    </source>
</reference>